<evidence type="ECO:0000313" key="1">
    <source>
        <dbReference type="EMBL" id="KAG4411844.1"/>
    </source>
</evidence>
<dbReference type="InterPro" id="IPR053157">
    <property type="entry name" value="Sterol_Uptake_Regulator"/>
</dbReference>
<gene>
    <name evidence="1" type="ORF">IFR04_015028</name>
</gene>
<dbReference type="Proteomes" id="UP000664132">
    <property type="component" value="Unassembled WGS sequence"/>
</dbReference>
<comment type="caution">
    <text evidence="1">The sequence shown here is derived from an EMBL/GenBank/DDBJ whole genome shotgun (WGS) entry which is preliminary data.</text>
</comment>
<dbReference type="EMBL" id="JAFJYH010000434">
    <property type="protein sequence ID" value="KAG4411844.1"/>
    <property type="molecule type" value="Genomic_DNA"/>
</dbReference>
<accession>A0A8H7SYH3</accession>
<dbReference type="PANTHER" id="PTHR47784:SF5">
    <property type="entry name" value="STEROL UPTAKE CONTROL PROTEIN 2"/>
    <property type="match status" value="1"/>
</dbReference>
<reference evidence="1" key="1">
    <citation type="submission" date="2021-02" db="EMBL/GenBank/DDBJ databases">
        <title>Genome sequence Cadophora malorum strain M34.</title>
        <authorList>
            <person name="Stefanovic E."/>
            <person name="Vu D."/>
            <person name="Scully C."/>
            <person name="Dijksterhuis J."/>
            <person name="Roader J."/>
            <person name="Houbraken J."/>
        </authorList>
    </citation>
    <scope>NUCLEOTIDE SEQUENCE</scope>
    <source>
        <strain evidence="1">M34</strain>
    </source>
</reference>
<sequence>MVAAGCDEKSDSSPKPSAFERHFSTQDLELVFHYTASTSLTLATGKSDGELWQFIAPQEAFSNHFLMHGLLSISSLHIAHLRPSHAECYKKLGTQHYSSAMGLLEPVLQHLGSGNADAVATFIPLLTSISFATLPAQPPTSTDYLEIILANFRSLRAVKDMLQNAWPTLETSQAGIFLFRDIESIADPTAVNTDVALEALEWRVHAEVESKLLRTQYLDAVRYLRHSLQHKVQVLIWPLLVSDQFFQVMTEREPAAIAILGFYGTFLYKLETAWWVGDKGHRLVLAAAEILPPEWKTLMRWASMHANPPQ</sequence>
<protein>
    <submittedName>
        <fullName evidence="1">Uncharacterized protein</fullName>
    </submittedName>
</protein>
<dbReference type="AlphaFoldDB" id="A0A8H7SYH3"/>
<name>A0A8H7SYH3_9HELO</name>
<keyword evidence="2" id="KW-1185">Reference proteome</keyword>
<dbReference type="InterPro" id="IPR021858">
    <property type="entry name" value="Fun_TF"/>
</dbReference>
<evidence type="ECO:0000313" key="2">
    <source>
        <dbReference type="Proteomes" id="UP000664132"/>
    </source>
</evidence>
<dbReference type="OrthoDB" id="5386330at2759"/>
<dbReference type="Pfam" id="PF11951">
    <property type="entry name" value="Fungal_trans_2"/>
    <property type="match status" value="1"/>
</dbReference>
<dbReference type="PANTHER" id="PTHR47784">
    <property type="entry name" value="STEROL UPTAKE CONTROL PROTEIN 2"/>
    <property type="match status" value="1"/>
</dbReference>
<dbReference type="GO" id="GO:0001228">
    <property type="term" value="F:DNA-binding transcription activator activity, RNA polymerase II-specific"/>
    <property type="evidence" value="ECO:0007669"/>
    <property type="project" value="TreeGrafter"/>
</dbReference>
<organism evidence="1 2">
    <name type="scientific">Cadophora malorum</name>
    <dbReference type="NCBI Taxonomy" id="108018"/>
    <lineage>
        <taxon>Eukaryota</taxon>
        <taxon>Fungi</taxon>
        <taxon>Dikarya</taxon>
        <taxon>Ascomycota</taxon>
        <taxon>Pezizomycotina</taxon>
        <taxon>Leotiomycetes</taxon>
        <taxon>Helotiales</taxon>
        <taxon>Ploettnerulaceae</taxon>
        <taxon>Cadophora</taxon>
    </lineage>
</organism>
<proteinExistence type="predicted"/>